<protein>
    <submittedName>
        <fullName evidence="1">Uncharacterized protein</fullName>
    </submittedName>
</protein>
<dbReference type="OrthoDB" id="5945798at2759"/>
<dbReference type="Proteomes" id="UP000265618">
    <property type="component" value="Unassembled WGS sequence"/>
</dbReference>
<dbReference type="SUPFAM" id="SSF82199">
    <property type="entry name" value="SET domain"/>
    <property type="match status" value="1"/>
</dbReference>
<evidence type="ECO:0000313" key="1">
    <source>
        <dbReference type="EMBL" id="GIQ89673.1"/>
    </source>
</evidence>
<organism evidence="1 2">
    <name type="scientific">Kipferlia bialata</name>
    <dbReference type="NCBI Taxonomy" id="797122"/>
    <lineage>
        <taxon>Eukaryota</taxon>
        <taxon>Metamonada</taxon>
        <taxon>Carpediemonas-like organisms</taxon>
        <taxon>Kipferlia</taxon>
    </lineage>
</organism>
<evidence type="ECO:0000313" key="2">
    <source>
        <dbReference type="Proteomes" id="UP000265618"/>
    </source>
</evidence>
<proteinExistence type="predicted"/>
<name>A0A9K3D5U9_9EUKA</name>
<keyword evidence="2" id="KW-1185">Reference proteome</keyword>
<comment type="caution">
    <text evidence="1">The sequence shown here is derived from an EMBL/GenBank/DDBJ whole genome shotgun (WGS) entry which is preliminary data.</text>
</comment>
<reference evidence="1 2" key="1">
    <citation type="journal article" date="2018" name="PLoS ONE">
        <title>The draft genome of Kipferlia bialata reveals reductive genome evolution in fornicate parasites.</title>
        <authorList>
            <person name="Tanifuji G."/>
            <person name="Takabayashi S."/>
            <person name="Kume K."/>
            <person name="Takagi M."/>
            <person name="Nakayama T."/>
            <person name="Kamikawa R."/>
            <person name="Inagaki Y."/>
            <person name="Hashimoto T."/>
        </authorList>
    </citation>
    <scope>NUCLEOTIDE SEQUENCE [LARGE SCALE GENOMIC DNA]</scope>
    <source>
        <strain evidence="1">NY0173</strain>
    </source>
</reference>
<gene>
    <name evidence="1" type="ORF">KIPB_012209</name>
</gene>
<feature type="non-terminal residue" evidence="1">
    <location>
        <position position="1"/>
    </location>
</feature>
<accession>A0A9K3D5U9</accession>
<dbReference type="EMBL" id="BDIP01005300">
    <property type="protein sequence ID" value="GIQ89673.1"/>
    <property type="molecule type" value="Genomic_DNA"/>
</dbReference>
<dbReference type="InterPro" id="IPR046341">
    <property type="entry name" value="SET_dom_sf"/>
</dbReference>
<dbReference type="AlphaFoldDB" id="A0A9K3D5U9"/>
<sequence>YEIVPVEGKGLGIVATEAIKRGEVILQERPLFAIKDYYMVTGYSTECETIIQRALKQQTTPEEKEAFWALHDATATDGVKTAAGITRTNGMAGDGGSWGWREVWMP</sequence>